<reference evidence="2" key="1">
    <citation type="submission" date="2019-12" db="EMBL/GenBank/DDBJ databases">
        <title>Genome sequencing and annotation of Brassica cretica.</title>
        <authorList>
            <person name="Studholme D.J."/>
            <person name="Sarris P.F."/>
        </authorList>
    </citation>
    <scope>NUCLEOTIDE SEQUENCE</scope>
    <source>
        <strain evidence="2">PFS-001/15</strain>
        <tissue evidence="2">Leaf</tissue>
    </source>
</reference>
<feature type="compositionally biased region" description="Acidic residues" evidence="1">
    <location>
        <begin position="32"/>
        <end position="43"/>
    </location>
</feature>
<name>A0A8S9G4Z3_BRACR</name>
<evidence type="ECO:0000313" key="3">
    <source>
        <dbReference type="Proteomes" id="UP000712281"/>
    </source>
</evidence>
<gene>
    <name evidence="2" type="ORF">F2Q68_00031095</name>
</gene>
<dbReference type="Proteomes" id="UP000712281">
    <property type="component" value="Unassembled WGS sequence"/>
</dbReference>
<proteinExistence type="predicted"/>
<dbReference type="EMBL" id="QGKW02002005">
    <property type="protein sequence ID" value="KAF2540641.1"/>
    <property type="molecule type" value="Genomic_DNA"/>
</dbReference>
<sequence>MLDNTLMHVTYEAIRPPILYRYKRRSPKTGPSEEENLESVDEEEHVRGVHVREYGKGEEAA</sequence>
<dbReference type="AlphaFoldDB" id="A0A8S9G4Z3"/>
<evidence type="ECO:0000256" key="1">
    <source>
        <dbReference type="SAM" id="MobiDB-lite"/>
    </source>
</evidence>
<accession>A0A8S9G4Z3</accession>
<evidence type="ECO:0000313" key="2">
    <source>
        <dbReference type="EMBL" id="KAF2540641.1"/>
    </source>
</evidence>
<protein>
    <submittedName>
        <fullName evidence="2">Uncharacterized protein</fullName>
    </submittedName>
</protein>
<comment type="caution">
    <text evidence="2">The sequence shown here is derived from an EMBL/GenBank/DDBJ whole genome shotgun (WGS) entry which is preliminary data.</text>
</comment>
<organism evidence="2 3">
    <name type="scientific">Brassica cretica</name>
    <name type="common">Mustard</name>
    <dbReference type="NCBI Taxonomy" id="69181"/>
    <lineage>
        <taxon>Eukaryota</taxon>
        <taxon>Viridiplantae</taxon>
        <taxon>Streptophyta</taxon>
        <taxon>Embryophyta</taxon>
        <taxon>Tracheophyta</taxon>
        <taxon>Spermatophyta</taxon>
        <taxon>Magnoliopsida</taxon>
        <taxon>eudicotyledons</taxon>
        <taxon>Gunneridae</taxon>
        <taxon>Pentapetalae</taxon>
        <taxon>rosids</taxon>
        <taxon>malvids</taxon>
        <taxon>Brassicales</taxon>
        <taxon>Brassicaceae</taxon>
        <taxon>Brassiceae</taxon>
        <taxon>Brassica</taxon>
    </lineage>
</organism>
<feature type="compositionally biased region" description="Basic and acidic residues" evidence="1">
    <location>
        <begin position="44"/>
        <end position="61"/>
    </location>
</feature>
<feature type="region of interest" description="Disordered" evidence="1">
    <location>
        <begin position="23"/>
        <end position="61"/>
    </location>
</feature>